<name>A0A7W7YRL3_9HYPH</name>
<sequence length="33" mass="3786">MTTITQYFAWFDLFILASIATLVLLSLYGDRTT</sequence>
<keyword evidence="3" id="KW-1185">Reference proteome</keyword>
<gene>
    <name evidence="2" type="ORF">HNQ66_000238</name>
</gene>
<protein>
    <submittedName>
        <fullName evidence="2">Uncharacterized protein</fullName>
    </submittedName>
</protein>
<evidence type="ECO:0000256" key="1">
    <source>
        <dbReference type="SAM" id="Phobius"/>
    </source>
</evidence>
<comment type="caution">
    <text evidence="2">The sequence shown here is derived from an EMBL/GenBank/DDBJ whole genome shotgun (WGS) entry which is preliminary data.</text>
</comment>
<feature type="transmembrane region" description="Helical" evidence="1">
    <location>
        <begin position="7"/>
        <end position="28"/>
    </location>
</feature>
<keyword evidence="1" id="KW-1133">Transmembrane helix</keyword>
<dbReference type="Proteomes" id="UP000535406">
    <property type="component" value="Unassembled WGS sequence"/>
</dbReference>
<evidence type="ECO:0000313" key="2">
    <source>
        <dbReference type="EMBL" id="MBB5040860.1"/>
    </source>
</evidence>
<keyword evidence="1" id="KW-0812">Transmembrane</keyword>
<dbReference type="AlphaFoldDB" id="A0A7W7YRL3"/>
<accession>A0A7W7YRL3</accession>
<organism evidence="2 3">
    <name type="scientific">Shinella fusca</name>
    <dbReference type="NCBI Taxonomy" id="544480"/>
    <lineage>
        <taxon>Bacteria</taxon>
        <taxon>Pseudomonadati</taxon>
        <taxon>Pseudomonadota</taxon>
        <taxon>Alphaproteobacteria</taxon>
        <taxon>Hyphomicrobiales</taxon>
        <taxon>Rhizobiaceae</taxon>
        <taxon>Shinella</taxon>
    </lineage>
</organism>
<reference evidence="2 3" key="1">
    <citation type="submission" date="2020-08" db="EMBL/GenBank/DDBJ databases">
        <title>Genomic Encyclopedia of Type Strains, Phase IV (KMG-IV): sequencing the most valuable type-strain genomes for metagenomic binning, comparative biology and taxonomic classification.</title>
        <authorList>
            <person name="Goeker M."/>
        </authorList>
    </citation>
    <scope>NUCLEOTIDE SEQUENCE [LARGE SCALE GENOMIC DNA]</scope>
    <source>
        <strain evidence="2 3">DSM 21319</strain>
    </source>
</reference>
<evidence type="ECO:0000313" key="3">
    <source>
        <dbReference type="Proteomes" id="UP000535406"/>
    </source>
</evidence>
<dbReference type="EMBL" id="JACHIK010000001">
    <property type="protein sequence ID" value="MBB5040860.1"/>
    <property type="molecule type" value="Genomic_DNA"/>
</dbReference>
<keyword evidence="1" id="KW-0472">Membrane</keyword>
<proteinExistence type="predicted"/>